<feature type="region of interest" description="Disordered" evidence="1">
    <location>
        <begin position="32"/>
        <end position="70"/>
    </location>
</feature>
<protein>
    <submittedName>
        <fullName evidence="2">Uncharacterized protein</fullName>
    </submittedName>
</protein>
<dbReference type="RefSeq" id="WP_184781342.1">
    <property type="nucleotide sequence ID" value="NZ_JACHMG010000001.1"/>
</dbReference>
<name>A0A840IYX0_9PSEU</name>
<dbReference type="Proteomes" id="UP000581769">
    <property type="component" value="Unassembled WGS sequence"/>
</dbReference>
<sequence>MTPGADKVITGLLGTAEGFGARLQATGKAAFDMGGKAYDNTKDLTTAGEASDEAGHHSTEETRENLDMEQ</sequence>
<reference evidence="2 3" key="1">
    <citation type="submission" date="2020-08" db="EMBL/GenBank/DDBJ databases">
        <title>Sequencing the genomes of 1000 actinobacteria strains.</title>
        <authorList>
            <person name="Klenk H.-P."/>
        </authorList>
    </citation>
    <scope>NUCLEOTIDE SEQUENCE [LARGE SCALE GENOMIC DNA]</scope>
    <source>
        <strain evidence="2 3">DSM 45859</strain>
    </source>
</reference>
<evidence type="ECO:0000313" key="3">
    <source>
        <dbReference type="Proteomes" id="UP000581769"/>
    </source>
</evidence>
<keyword evidence="3" id="KW-1185">Reference proteome</keyword>
<dbReference type="EMBL" id="JACHMG010000001">
    <property type="protein sequence ID" value="MBB4686487.1"/>
    <property type="molecule type" value="Genomic_DNA"/>
</dbReference>
<accession>A0A840IYX0</accession>
<comment type="caution">
    <text evidence="2">The sequence shown here is derived from an EMBL/GenBank/DDBJ whole genome shotgun (WGS) entry which is preliminary data.</text>
</comment>
<gene>
    <name evidence="2" type="ORF">BJY18_003972</name>
</gene>
<proteinExistence type="predicted"/>
<evidence type="ECO:0000256" key="1">
    <source>
        <dbReference type="SAM" id="MobiDB-lite"/>
    </source>
</evidence>
<organism evidence="2 3">
    <name type="scientific">Amycolatopsis jiangsuensis</name>
    <dbReference type="NCBI Taxonomy" id="1181879"/>
    <lineage>
        <taxon>Bacteria</taxon>
        <taxon>Bacillati</taxon>
        <taxon>Actinomycetota</taxon>
        <taxon>Actinomycetes</taxon>
        <taxon>Pseudonocardiales</taxon>
        <taxon>Pseudonocardiaceae</taxon>
        <taxon>Amycolatopsis</taxon>
    </lineage>
</organism>
<evidence type="ECO:0000313" key="2">
    <source>
        <dbReference type="EMBL" id="MBB4686487.1"/>
    </source>
</evidence>
<dbReference type="AlphaFoldDB" id="A0A840IYX0"/>
<feature type="compositionally biased region" description="Basic and acidic residues" evidence="1">
    <location>
        <begin position="53"/>
        <end position="70"/>
    </location>
</feature>